<feature type="domain" description="YDG" evidence="1">
    <location>
        <begin position="165"/>
        <end position="307"/>
    </location>
</feature>
<dbReference type="Pfam" id="PF13391">
    <property type="entry name" value="HNH_2"/>
    <property type="match status" value="1"/>
</dbReference>
<organism evidence="2 3">
    <name type="scientific">Kitasatospora saccharophila</name>
    <dbReference type="NCBI Taxonomy" id="407973"/>
    <lineage>
        <taxon>Bacteria</taxon>
        <taxon>Bacillati</taxon>
        <taxon>Actinomycetota</taxon>
        <taxon>Actinomycetes</taxon>
        <taxon>Kitasatosporales</taxon>
        <taxon>Streptomycetaceae</taxon>
        <taxon>Kitasatospora</taxon>
    </lineage>
</organism>
<dbReference type="InterPro" id="IPR003615">
    <property type="entry name" value="HNH_nuc"/>
</dbReference>
<dbReference type="InterPro" id="IPR045134">
    <property type="entry name" value="UHRF1/2-like"/>
</dbReference>
<dbReference type="EMBL" id="BAAANS010000001">
    <property type="protein sequence ID" value="GAA2082790.1"/>
    <property type="molecule type" value="Genomic_DNA"/>
</dbReference>
<dbReference type="Proteomes" id="UP001500897">
    <property type="component" value="Unassembled WGS sequence"/>
</dbReference>
<dbReference type="Gene3D" id="2.30.280.10">
    <property type="entry name" value="SRA-YDG"/>
    <property type="match status" value="1"/>
</dbReference>
<accession>A0ABN2W3F1</accession>
<dbReference type="Pfam" id="PF02182">
    <property type="entry name" value="SAD_SRA"/>
    <property type="match status" value="1"/>
</dbReference>
<comment type="caution">
    <text evidence="2">The sequence shown here is derived from an EMBL/GenBank/DDBJ whole genome shotgun (WGS) entry which is preliminary data.</text>
</comment>
<dbReference type="PANTHER" id="PTHR14140">
    <property type="entry name" value="E3 UBIQUITIN-PROTEIN LIGASE UHRF-RELATED"/>
    <property type="match status" value="1"/>
</dbReference>
<evidence type="ECO:0000313" key="3">
    <source>
        <dbReference type="Proteomes" id="UP001500897"/>
    </source>
</evidence>
<keyword evidence="3" id="KW-1185">Reference proteome</keyword>
<dbReference type="CDD" id="cd00085">
    <property type="entry name" value="HNHc"/>
    <property type="match status" value="1"/>
</dbReference>
<proteinExistence type="predicted"/>
<dbReference type="SMART" id="SM00466">
    <property type="entry name" value="SRA"/>
    <property type="match status" value="1"/>
</dbReference>
<sequence length="461" mass="50306">MTKHLDDIRSAVAGLHVDRSSGQPARHQPITLLWAMGRAATGRARLLPWKDARPDLKRLLKEYGRPGSDPAPQYPFVALQDSGLWQLDGVMGEVPVARGSKLLPWLNSQNPRGGLEGWVYDLLADDPEARRLVTDDLVSRFFEGEAPHGLLRDALLLGPVFDGFGPVPGVKAGTVFANRAALHRAQVHRPLQGGICGTRENGAESIVVSGGYEDDEDLGDTIIYTGQGGRDERTGQQASDQQLTLGNAALVTSRTAGRPVRVVRGASGDPQHSPASGYRYDGLYLVDDYWSERGQSGHLVWRYRLVKLPNEPLLPVPSLAVPTQPAPTLPVPAGQETLTRVEASFMRIVRSSAVANYVKRAHDFSCQVCGIRLGTPTGAYAEAAHIQGLGRPHNGPDIASNVLCLCPNHHKLFDFGMLVIADDLAITDRSTEQVIGRLREIPAHQIERRFLAYHREHHAPV</sequence>
<dbReference type="SUPFAM" id="SSF88697">
    <property type="entry name" value="PUA domain-like"/>
    <property type="match status" value="1"/>
</dbReference>
<evidence type="ECO:0000259" key="1">
    <source>
        <dbReference type="PROSITE" id="PS51015"/>
    </source>
</evidence>
<gene>
    <name evidence="2" type="ORF">GCM10009759_00310</name>
</gene>
<dbReference type="PROSITE" id="PS51015">
    <property type="entry name" value="YDG"/>
    <property type="match status" value="1"/>
</dbReference>
<name>A0ABN2W3F1_9ACTN</name>
<dbReference type="InterPro" id="IPR015947">
    <property type="entry name" value="PUA-like_sf"/>
</dbReference>
<dbReference type="InterPro" id="IPR036987">
    <property type="entry name" value="SRA-YDG_sf"/>
</dbReference>
<dbReference type="RefSeq" id="WP_344549555.1">
    <property type="nucleotide sequence ID" value="NZ_BAAANS010000001.1"/>
</dbReference>
<dbReference type="PANTHER" id="PTHR14140:SF27">
    <property type="entry name" value="OS04G0289800 PROTEIN"/>
    <property type="match status" value="1"/>
</dbReference>
<protein>
    <recommendedName>
        <fullName evidence="1">YDG domain-containing protein</fullName>
    </recommendedName>
</protein>
<dbReference type="InterPro" id="IPR058813">
    <property type="entry name" value="DNA-SBD_ScoMcrA"/>
</dbReference>
<dbReference type="Pfam" id="PF26340">
    <property type="entry name" value="DNA-SBD_ScoMcrA"/>
    <property type="match status" value="1"/>
</dbReference>
<dbReference type="InterPro" id="IPR003105">
    <property type="entry name" value="SRA_YDG"/>
</dbReference>
<evidence type="ECO:0000313" key="2">
    <source>
        <dbReference type="EMBL" id="GAA2082790.1"/>
    </source>
</evidence>
<reference evidence="2 3" key="1">
    <citation type="journal article" date="2019" name="Int. J. Syst. Evol. Microbiol.">
        <title>The Global Catalogue of Microorganisms (GCM) 10K type strain sequencing project: providing services to taxonomists for standard genome sequencing and annotation.</title>
        <authorList>
            <consortium name="The Broad Institute Genomics Platform"/>
            <consortium name="The Broad Institute Genome Sequencing Center for Infectious Disease"/>
            <person name="Wu L."/>
            <person name="Ma J."/>
        </authorList>
    </citation>
    <scope>NUCLEOTIDE SEQUENCE [LARGE SCALE GENOMIC DNA]</scope>
    <source>
        <strain evidence="2 3">JCM 14559</strain>
    </source>
</reference>